<dbReference type="Pfam" id="PF13231">
    <property type="entry name" value="PMT_2"/>
    <property type="match status" value="1"/>
</dbReference>
<feature type="transmembrane region" description="Helical" evidence="8">
    <location>
        <begin position="305"/>
        <end position="321"/>
    </location>
</feature>
<comment type="subcellular location">
    <subcellularLocation>
        <location evidence="1">Cell membrane</location>
        <topology evidence="1">Multi-pass membrane protein</topology>
    </subcellularLocation>
</comment>
<organism evidence="10 11">
    <name type="scientific">Phenylobacterium hankyongense</name>
    <dbReference type="NCBI Taxonomy" id="1813876"/>
    <lineage>
        <taxon>Bacteria</taxon>
        <taxon>Pseudomonadati</taxon>
        <taxon>Pseudomonadota</taxon>
        <taxon>Alphaproteobacteria</taxon>
        <taxon>Caulobacterales</taxon>
        <taxon>Caulobacteraceae</taxon>
        <taxon>Phenylobacterium</taxon>
    </lineage>
</organism>
<keyword evidence="2" id="KW-1003">Cell membrane</keyword>
<keyword evidence="4" id="KW-0808">Transferase</keyword>
<gene>
    <name evidence="10" type="ORF">DJ021_00380</name>
</gene>
<evidence type="ECO:0000256" key="5">
    <source>
        <dbReference type="ARBA" id="ARBA00022692"/>
    </source>
</evidence>
<feature type="transmembrane region" description="Helical" evidence="8">
    <location>
        <begin position="74"/>
        <end position="96"/>
    </location>
</feature>
<feature type="transmembrane region" description="Helical" evidence="8">
    <location>
        <begin position="152"/>
        <end position="184"/>
    </location>
</feature>
<dbReference type="Proteomes" id="UP000249842">
    <property type="component" value="Unassembled WGS sequence"/>
</dbReference>
<evidence type="ECO:0000256" key="3">
    <source>
        <dbReference type="ARBA" id="ARBA00022676"/>
    </source>
</evidence>
<feature type="domain" description="Glycosyltransferase RgtA/B/C/D-like" evidence="9">
    <location>
        <begin position="53"/>
        <end position="214"/>
    </location>
</feature>
<evidence type="ECO:0000259" key="9">
    <source>
        <dbReference type="Pfam" id="PF13231"/>
    </source>
</evidence>
<dbReference type="AlphaFoldDB" id="A0A328ATB2"/>
<proteinExistence type="predicted"/>
<feature type="transmembrane region" description="Helical" evidence="8">
    <location>
        <begin position="275"/>
        <end position="293"/>
    </location>
</feature>
<evidence type="ECO:0000256" key="8">
    <source>
        <dbReference type="SAM" id="Phobius"/>
    </source>
</evidence>
<keyword evidence="6 8" id="KW-1133">Transmembrane helix</keyword>
<feature type="transmembrane region" description="Helical" evidence="8">
    <location>
        <begin position="196"/>
        <end position="214"/>
    </location>
</feature>
<dbReference type="GO" id="GO:0009103">
    <property type="term" value="P:lipopolysaccharide biosynthetic process"/>
    <property type="evidence" value="ECO:0007669"/>
    <property type="project" value="UniProtKB-ARBA"/>
</dbReference>
<evidence type="ECO:0000313" key="11">
    <source>
        <dbReference type="Proteomes" id="UP000249842"/>
    </source>
</evidence>
<accession>A0A328ATB2</accession>
<dbReference type="EMBL" id="QFYP01000001">
    <property type="protein sequence ID" value="RAK58372.1"/>
    <property type="molecule type" value="Genomic_DNA"/>
</dbReference>
<sequence length="493" mass="53731">MVTARALTPQRSLILIALVLTGLRLVAAGTIHLTEDEAYYRLWAEHLQLGYFDHPPMIAWWIRVGEMIAGDNPLGLRLLPTLATGLTTWMIGDLTLRLGARPQTAVRAALWYNATITVALGGMLAIPDAPASLFWTLTIWCLAWAWESGRGLWWLAAGLAAGLACLSKYSALFLAPGVLLWLFLIPRGREELRRPGPWEAALIAALLFSVNVAWNAENGWPTFIRQFGRVAPGGLHPAHMAEFVLTQFLLLNPFIAVYALRGVGLGWRTRKEPGATHLMLPIATSAPFALYLLVHSLHDRVEGHWPAPLFGAFAICAAVAAERGAELGRGRLARWITPAAGLTAAAVALIYAALPQSGPLGRSDPTLPIRGWPGLATDIERLRIAQGAAWVGTQSYGVAAQLDAERRIGAPLLEIIERDRYRKDAPVRPDFTRPGVVVDLDRRLVQADLLKCFADVRPAGILIRAGSPARGARYAAFRVSGPRLDVWNQGCAR</sequence>
<evidence type="ECO:0000256" key="7">
    <source>
        <dbReference type="ARBA" id="ARBA00023136"/>
    </source>
</evidence>
<dbReference type="GO" id="GO:0016763">
    <property type="term" value="F:pentosyltransferase activity"/>
    <property type="evidence" value="ECO:0007669"/>
    <property type="project" value="TreeGrafter"/>
</dbReference>
<evidence type="ECO:0000313" key="10">
    <source>
        <dbReference type="EMBL" id="RAK58372.1"/>
    </source>
</evidence>
<feature type="transmembrane region" description="Helical" evidence="8">
    <location>
        <begin position="333"/>
        <end position="354"/>
    </location>
</feature>
<dbReference type="GO" id="GO:0005886">
    <property type="term" value="C:plasma membrane"/>
    <property type="evidence" value="ECO:0007669"/>
    <property type="project" value="UniProtKB-SubCell"/>
</dbReference>
<evidence type="ECO:0000256" key="6">
    <source>
        <dbReference type="ARBA" id="ARBA00022989"/>
    </source>
</evidence>
<feature type="transmembrane region" description="Helical" evidence="8">
    <location>
        <begin position="243"/>
        <end position="263"/>
    </location>
</feature>
<evidence type="ECO:0000256" key="2">
    <source>
        <dbReference type="ARBA" id="ARBA00022475"/>
    </source>
</evidence>
<dbReference type="PANTHER" id="PTHR33908:SF11">
    <property type="entry name" value="MEMBRANE PROTEIN"/>
    <property type="match status" value="1"/>
</dbReference>
<keyword evidence="7 8" id="KW-0472">Membrane</keyword>
<reference evidence="11" key="1">
    <citation type="submission" date="2018-05" db="EMBL/GenBank/DDBJ databases">
        <authorList>
            <person name="Li X."/>
        </authorList>
    </citation>
    <scope>NUCLEOTIDE SEQUENCE [LARGE SCALE GENOMIC DNA]</scope>
    <source>
        <strain evidence="11">HKS-05</strain>
    </source>
</reference>
<evidence type="ECO:0000256" key="1">
    <source>
        <dbReference type="ARBA" id="ARBA00004651"/>
    </source>
</evidence>
<evidence type="ECO:0000256" key="4">
    <source>
        <dbReference type="ARBA" id="ARBA00022679"/>
    </source>
</evidence>
<protein>
    <recommendedName>
        <fullName evidence="9">Glycosyltransferase RgtA/B/C/D-like domain-containing protein</fullName>
    </recommendedName>
</protein>
<dbReference type="InterPro" id="IPR038731">
    <property type="entry name" value="RgtA/B/C-like"/>
</dbReference>
<keyword evidence="3" id="KW-0328">Glycosyltransferase</keyword>
<feature type="transmembrane region" description="Helical" evidence="8">
    <location>
        <begin position="108"/>
        <end position="126"/>
    </location>
</feature>
<keyword evidence="5 8" id="KW-0812">Transmembrane</keyword>
<keyword evidence="11" id="KW-1185">Reference proteome</keyword>
<dbReference type="InterPro" id="IPR050297">
    <property type="entry name" value="LipidA_mod_glycosyltrf_83"/>
</dbReference>
<dbReference type="PANTHER" id="PTHR33908">
    <property type="entry name" value="MANNOSYLTRANSFERASE YKCB-RELATED"/>
    <property type="match status" value="1"/>
</dbReference>
<name>A0A328ATB2_9CAUL</name>
<comment type="caution">
    <text evidence="10">The sequence shown here is derived from an EMBL/GenBank/DDBJ whole genome shotgun (WGS) entry which is preliminary data.</text>
</comment>